<protein>
    <submittedName>
        <fullName evidence="1">Sh3 domain-containing protein</fullName>
    </submittedName>
</protein>
<proteinExistence type="predicted"/>
<organism evidence="1 2">
    <name type="scientific">Neofusicoccum parvum</name>
    <dbReference type="NCBI Taxonomy" id="310453"/>
    <lineage>
        <taxon>Eukaryota</taxon>
        <taxon>Fungi</taxon>
        <taxon>Dikarya</taxon>
        <taxon>Ascomycota</taxon>
        <taxon>Pezizomycotina</taxon>
        <taxon>Dothideomycetes</taxon>
        <taxon>Dothideomycetes incertae sedis</taxon>
        <taxon>Botryosphaeriales</taxon>
        <taxon>Botryosphaeriaceae</taxon>
        <taxon>Neofusicoccum</taxon>
    </lineage>
</organism>
<keyword evidence="2" id="KW-1185">Reference proteome</keyword>
<name>A0ACB5SIE7_9PEZI</name>
<dbReference type="Proteomes" id="UP001165186">
    <property type="component" value="Unassembled WGS sequence"/>
</dbReference>
<sequence>MAGRFLASMFVLSIVDLSRGQYTYNETTGAYTCSTASGAYCGGSSLSTNIIIRCTNFVGQPGNCNDNLAGIKPVGVKPAASCYQTSATSGDAVCSFNGVGYPENDSAAAFPICNARGSRDTLEHEINDHDYGGGHGLNFNGYR</sequence>
<evidence type="ECO:0000313" key="1">
    <source>
        <dbReference type="EMBL" id="GME42718.1"/>
    </source>
</evidence>
<dbReference type="EMBL" id="BSXG01000104">
    <property type="protein sequence ID" value="GME42718.1"/>
    <property type="molecule type" value="Genomic_DNA"/>
</dbReference>
<evidence type="ECO:0000313" key="2">
    <source>
        <dbReference type="Proteomes" id="UP001165186"/>
    </source>
</evidence>
<accession>A0ACB5SIE7</accession>
<comment type="caution">
    <text evidence="1">The sequence shown here is derived from an EMBL/GenBank/DDBJ whole genome shotgun (WGS) entry which is preliminary data.</text>
</comment>
<reference evidence="1" key="1">
    <citation type="submission" date="2024-09" db="EMBL/GenBank/DDBJ databases">
        <title>Draft Genome Sequences of Neofusicoccum parvum.</title>
        <authorList>
            <person name="Ashida A."/>
            <person name="Camagna M."/>
            <person name="Tanaka A."/>
            <person name="Takemoto D."/>
        </authorList>
    </citation>
    <scope>NUCLEOTIDE SEQUENCE</scope>
    <source>
        <strain evidence="1">PPO83</strain>
    </source>
</reference>
<gene>
    <name evidence="1" type="primary">g2993</name>
    <name evidence="1" type="ORF">NpPPO83_00002993</name>
</gene>